<name>A0A9W4XGR9_9PLEO</name>
<dbReference type="EMBL" id="CAOQHR010000001">
    <property type="protein sequence ID" value="CAI6250929.1"/>
    <property type="molecule type" value="Genomic_DNA"/>
</dbReference>
<gene>
    <name evidence="2" type="ORF">PDIGIT_LOCUS968</name>
</gene>
<evidence type="ECO:0000313" key="2">
    <source>
        <dbReference type="EMBL" id="CAI6250929.1"/>
    </source>
</evidence>
<evidence type="ECO:0000313" key="3">
    <source>
        <dbReference type="Proteomes" id="UP001152607"/>
    </source>
</evidence>
<keyword evidence="3" id="KW-1185">Reference proteome</keyword>
<proteinExistence type="predicted"/>
<dbReference type="AlphaFoldDB" id="A0A9W4XGR9"/>
<reference evidence="2" key="1">
    <citation type="submission" date="2023-01" db="EMBL/GenBank/DDBJ databases">
        <authorList>
            <person name="Van Ghelder C."/>
            <person name="Rancurel C."/>
        </authorList>
    </citation>
    <scope>NUCLEOTIDE SEQUENCE</scope>
    <source>
        <strain evidence="2">CNCM I-4278</strain>
    </source>
</reference>
<sequence length="263" mass="29181">MSLLQGQAGRRVGRGRQRPATHAGGGEMTLDRPRAPESKSNCMRFGQHVHSNWQRACPDQGFASSATCGAPFSTSYLCCFGDRTNVEEYRQGTGRGSMGPSMRLTKQKATPTHRHYTSPPLSCEPNQPKLRPRFVSKASVVRPLACACPPSLLLSLSHLPYPKPFDYFAPSTSSHAMHASSCQNPTGLHTQNRRCKYADPSRHARPWSAHRSFTGKALEGGGRRRRDKSRKCETRLCTTVDSNPPNPDFIIASWQPMAYFIHV</sequence>
<comment type="caution">
    <text evidence="2">The sequence shown here is derived from an EMBL/GenBank/DDBJ whole genome shotgun (WGS) entry which is preliminary data.</text>
</comment>
<feature type="region of interest" description="Disordered" evidence="1">
    <location>
        <begin position="1"/>
        <end position="40"/>
    </location>
</feature>
<accession>A0A9W4XGR9</accession>
<organism evidence="2 3">
    <name type="scientific">Periconia digitata</name>
    <dbReference type="NCBI Taxonomy" id="1303443"/>
    <lineage>
        <taxon>Eukaryota</taxon>
        <taxon>Fungi</taxon>
        <taxon>Dikarya</taxon>
        <taxon>Ascomycota</taxon>
        <taxon>Pezizomycotina</taxon>
        <taxon>Dothideomycetes</taxon>
        <taxon>Pleosporomycetidae</taxon>
        <taxon>Pleosporales</taxon>
        <taxon>Massarineae</taxon>
        <taxon>Periconiaceae</taxon>
        <taxon>Periconia</taxon>
    </lineage>
</organism>
<dbReference type="Proteomes" id="UP001152607">
    <property type="component" value="Unassembled WGS sequence"/>
</dbReference>
<protein>
    <submittedName>
        <fullName evidence="2">Uncharacterized protein</fullName>
    </submittedName>
</protein>
<feature type="region of interest" description="Disordered" evidence="1">
    <location>
        <begin position="206"/>
        <end position="231"/>
    </location>
</feature>
<evidence type="ECO:0000256" key="1">
    <source>
        <dbReference type="SAM" id="MobiDB-lite"/>
    </source>
</evidence>
<feature type="compositionally biased region" description="Low complexity" evidence="1">
    <location>
        <begin position="1"/>
        <end position="10"/>
    </location>
</feature>